<protein>
    <recommendedName>
        <fullName evidence="5">Methyltransferase type 11 domain-containing protein</fullName>
    </recommendedName>
</protein>
<dbReference type="SUPFAM" id="SSF53335">
    <property type="entry name" value="S-adenosyl-L-methionine-dependent methyltransferases"/>
    <property type="match status" value="1"/>
</dbReference>
<proteinExistence type="inferred from homology"/>
<dbReference type="Gene3D" id="3.40.50.150">
    <property type="entry name" value="Vaccinia Virus protein VP39"/>
    <property type="match status" value="1"/>
</dbReference>
<feature type="region of interest" description="Disordered" evidence="4">
    <location>
        <begin position="190"/>
        <end position="219"/>
    </location>
</feature>
<dbReference type="Pfam" id="PF08241">
    <property type="entry name" value="Methyltransf_11"/>
    <property type="match status" value="1"/>
</dbReference>
<dbReference type="Proteomes" id="UP001444661">
    <property type="component" value="Unassembled WGS sequence"/>
</dbReference>
<evidence type="ECO:0000313" key="6">
    <source>
        <dbReference type="EMBL" id="KAK8055196.1"/>
    </source>
</evidence>
<dbReference type="InterPro" id="IPR051052">
    <property type="entry name" value="Diverse_substrate_MTase"/>
</dbReference>
<feature type="compositionally biased region" description="Basic and acidic residues" evidence="4">
    <location>
        <begin position="191"/>
        <end position="207"/>
    </location>
</feature>
<evidence type="ECO:0000256" key="2">
    <source>
        <dbReference type="ARBA" id="ARBA00022603"/>
    </source>
</evidence>
<keyword evidence="2" id="KW-0489">Methyltransferase</keyword>
<dbReference type="PANTHER" id="PTHR44942">
    <property type="entry name" value="METHYLTRANSF_11 DOMAIN-CONTAINING PROTEIN"/>
    <property type="match status" value="1"/>
</dbReference>
<evidence type="ECO:0000313" key="7">
    <source>
        <dbReference type="Proteomes" id="UP001444661"/>
    </source>
</evidence>
<accession>A0ABR1U8H7</accession>
<dbReference type="InterPro" id="IPR013216">
    <property type="entry name" value="Methyltransf_11"/>
</dbReference>
<evidence type="ECO:0000256" key="1">
    <source>
        <dbReference type="ARBA" id="ARBA00008361"/>
    </source>
</evidence>
<comment type="caution">
    <text evidence="6">The sequence shown here is derived from an EMBL/GenBank/DDBJ whole genome shotgun (WGS) entry which is preliminary data.</text>
</comment>
<gene>
    <name evidence="6" type="ORF">PG993_000423</name>
</gene>
<sequence>MAFADDKTKTTYASTDWHQYGQGRPVYPASLTDIITAYHGRHDQARWDRLVDIGAGSGIASTNFIPFFDTVHISDPSPANEDQARAFLSRWLRQHGLEQQRRLEFSQATGEEAYKAAGEQQADLVICATAAHFMDPDGLALSIARTLRPGGTLAVYSYWMPTFPDQPSPRLQDTFIRTFDRLVMQPLEAAQRQEGRDGGRNDGKGESNPKASSSSSSSSRWSRLASVCARRMAGNGVLDSFPLPAELFDEPTRVYINAGATTPYRDVWQRFMPTGVEPGGPGAVSPRDTIVRYETGVDAEAGGWAFSVDRSWLPVFIHTFRELPEEEAPAAYAEWDQVFAEECPGGFARIQWPVYLVLARRR</sequence>
<feature type="domain" description="Methyltransferase type 11" evidence="5">
    <location>
        <begin position="51"/>
        <end position="154"/>
    </location>
</feature>
<evidence type="ECO:0000256" key="3">
    <source>
        <dbReference type="ARBA" id="ARBA00022679"/>
    </source>
</evidence>
<keyword evidence="3" id="KW-0808">Transferase</keyword>
<dbReference type="PANTHER" id="PTHR44942:SF4">
    <property type="entry name" value="METHYLTRANSFERASE TYPE 11 DOMAIN-CONTAINING PROTEIN"/>
    <property type="match status" value="1"/>
</dbReference>
<keyword evidence="7" id="KW-1185">Reference proteome</keyword>
<name>A0ABR1U8H7_9PEZI</name>
<organism evidence="6 7">
    <name type="scientific">Apiospora rasikravindrae</name>
    <dbReference type="NCBI Taxonomy" id="990691"/>
    <lineage>
        <taxon>Eukaryota</taxon>
        <taxon>Fungi</taxon>
        <taxon>Dikarya</taxon>
        <taxon>Ascomycota</taxon>
        <taxon>Pezizomycotina</taxon>
        <taxon>Sordariomycetes</taxon>
        <taxon>Xylariomycetidae</taxon>
        <taxon>Amphisphaeriales</taxon>
        <taxon>Apiosporaceae</taxon>
        <taxon>Apiospora</taxon>
    </lineage>
</organism>
<dbReference type="InterPro" id="IPR029063">
    <property type="entry name" value="SAM-dependent_MTases_sf"/>
</dbReference>
<dbReference type="EMBL" id="JAQQWK010000001">
    <property type="protein sequence ID" value="KAK8055196.1"/>
    <property type="molecule type" value="Genomic_DNA"/>
</dbReference>
<reference evidence="6 7" key="1">
    <citation type="submission" date="2023-01" db="EMBL/GenBank/DDBJ databases">
        <title>Analysis of 21 Apiospora genomes using comparative genomics revels a genus with tremendous synthesis potential of carbohydrate active enzymes and secondary metabolites.</title>
        <authorList>
            <person name="Sorensen T."/>
        </authorList>
    </citation>
    <scope>NUCLEOTIDE SEQUENCE [LARGE SCALE GENOMIC DNA]</scope>
    <source>
        <strain evidence="6 7">CBS 33761</strain>
    </source>
</reference>
<dbReference type="CDD" id="cd02440">
    <property type="entry name" value="AdoMet_MTases"/>
    <property type="match status" value="1"/>
</dbReference>
<evidence type="ECO:0000259" key="5">
    <source>
        <dbReference type="Pfam" id="PF08241"/>
    </source>
</evidence>
<comment type="similarity">
    <text evidence="1">Belongs to the methyltransferase superfamily.</text>
</comment>
<evidence type="ECO:0000256" key="4">
    <source>
        <dbReference type="SAM" id="MobiDB-lite"/>
    </source>
</evidence>